<evidence type="ECO:0000256" key="4">
    <source>
        <dbReference type="ARBA" id="ARBA00022980"/>
    </source>
</evidence>
<evidence type="ECO:0000256" key="3">
    <source>
        <dbReference type="ARBA" id="ARBA00022946"/>
    </source>
</evidence>
<dbReference type="SUPFAM" id="SSF57840">
    <property type="entry name" value="Ribosomal protein L36"/>
    <property type="match status" value="1"/>
</dbReference>
<evidence type="ECO:0000256" key="2">
    <source>
        <dbReference type="ARBA" id="ARBA00007645"/>
    </source>
</evidence>
<accession>A0AAV5S2W3</accession>
<dbReference type="GO" id="GO:0006412">
    <property type="term" value="P:translation"/>
    <property type="evidence" value="ECO:0007669"/>
    <property type="project" value="InterPro"/>
</dbReference>
<keyword evidence="4 7" id="KW-0689">Ribosomal protein</keyword>
<evidence type="ECO:0000256" key="6">
    <source>
        <dbReference type="ARBA" id="ARBA00023274"/>
    </source>
</evidence>
<dbReference type="GO" id="GO:0003735">
    <property type="term" value="F:structural constituent of ribosome"/>
    <property type="evidence" value="ECO:0007669"/>
    <property type="project" value="InterPro"/>
</dbReference>
<dbReference type="PANTHER" id="PTHR46909">
    <property type="entry name" value="39S RIBOSOMAL PROTEIN L36, MITOCHONDRIAL"/>
    <property type="match status" value="1"/>
</dbReference>
<keyword evidence="3" id="KW-0809">Transit peptide</keyword>
<dbReference type="AlphaFoldDB" id="A0AAV5S2W3"/>
<dbReference type="EMBL" id="BTGD01000016">
    <property type="protein sequence ID" value="GMM57771.1"/>
    <property type="molecule type" value="Genomic_DNA"/>
</dbReference>
<dbReference type="Pfam" id="PF00444">
    <property type="entry name" value="Ribosomal_L36"/>
    <property type="match status" value="1"/>
</dbReference>
<dbReference type="InterPro" id="IPR035977">
    <property type="entry name" value="Ribosomal_bL36_sp"/>
</dbReference>
<keyword evidence="5" id="KW-0496">Mitochondrion</keyword>
<gene>
    <name evidence="8" type="ORF">DAKH74_043870</name>
</gene>
<proteinExistence type="inferred from homology"/>
<evidence type="ECO:0000256" key="7">
    <source>
        <dbReference type="RuleBase" id="RU000570"/>
    </source>
</evidence>
<dbReference type="PANTHER" id="PTHR46909:SF1">
    <property type="entry name" value="LARGE RIBOSOMAL SUBUNIT PROTEIN BL36M"/>
    <property type="match status" value="1"/>
</dbReference>
<reference evidence="8 9" key="1">
    <citation type="journal article" date="2023" name="Elife">
        <title>Identification of key yeast species and microbe-microbe interactions impacting larval growth of Drosophila in the wild.</title>
        <authorList>
            <person name="Mure A."/>
            <person name="Sugiura Y."/>
            <person name="Maeda R."/>
            <person name="Honda K."/>
            <person name="Sakurai N."/>
            <person name="Takahashi Y."/>
            <person name="Watada M."/>
            <person name="Katoh T."/>
            <person name="Gotoh A."/>
            <person name="Gotoh Y."/>
            <person name="Taniguchi I."/>
            <person name="Nakamura K."/>
            <person name="Hayashi T."/>
            <person name="Katayama T."/>
            <person name="Uemura T."/>
            <person name="Hattori Y."/>
        </authorList>
    </citation>
    <scope>NUCLEOTIDE SEQUENCE [LARGE SCALE GENOMIC DNA]</scope>
    <source>
        <strain evidence="8 9">KH-74</strain>
    </source>
</reference>
<evidence type="ECO:0000313" key="8">
    <source>
        <dbReference type="EMBL" id="GMM57771.1"/>
    </source>
</evidence>
<comment type="similarity">
    <text evidence="2 7">Belongs to the bacterial ribosomal protein bL36 family.</text>
</comment>
<keyword evidence="6 7" id="KW-0687">Ribonucleoprotein</keyword>
<dbReference type="GO" id="GO:0005762">
    <property type="term" value="C:mitochondrial large ribosomal subunit"/>
    <property type="evidence" value="ECO:0007669"/>
    <property type="project" value="TreeGrafter"/>
</dbReference>
<dbReference type="InterPro" id="IPR000473">
    <property type="entry name" value="Ribosomal_bL36"/>
</dbReference>
<protein>
    <recommendedName>
        <fullName evidence="7">Ribosomal protein</fullName>
    </recommendedName>
</protein>
<sequence>MSSSLLRSSSRLSGLFKGSVAASVLAPSVLARSIGLGASVRSLSTIPTLPRLFQSPLRLLTSVRGFKVRSSLKKFCKDCYIVRRKGRVYVYCKSNHKHKQRSG</sequence>
<dbReference type="Proteomes" id="UP001377567">
    <property type="component" value="Unassembled WGS sequence"/>
</dbReference>
<dbReference type="NCBIfam" id="TIGR01022">
    <property type="entry name" value="rpmJ_bact"/>
    <property type="match status" value="1"/>
</dbReference>
<comment type="subcellular location">
    <subcellularLocation>
        <location evidence="1">Mitochondrion</location>
    </subcellularLocation>
</comment>
<comment type="caution">
    <text evidence="8">The sequence shown here is derived from an EMBL/GenBank/DDBJ whole genome shotgun (WGS) entry which is preliminary data.</text>
</comment>
<evidence type="ECO:0000256" key="1">
    <source>
        <dbReference type="ARBA" id="ARBA00004173"/>
    </source>
</evidence>
<dbReference type="HAMAP" id="MF_00251">
    <property type="entry name" value="Ribosomal_bL36"/>
    <property type="match status" value="1"/>
</dbReference>
<dbReference type="InterPro" id="IPR052143">
    <property type="entry name" value="Mitoribosomal_bL36m"/>
</dbReference>
<organism evidence="8 9">
    <name type="scientific">Maudiozyma humilis</name>
    <name type="common">Sour dough yeast</name>
    <name type="synonym">Kazachstania humilis</name>
    <dbReference type="NCBI Taxonomy" id="51915"/>
    <lineage>
        <taxon>Eukaryota</taxon>
        <taxon>Fungi</taxon>
        <taxon>Dikarya</taxon>
        <taxon>Ascomycota</taxon>
        <taxon>Saccharomycotina</taxon>
        <taxon>Saccharomycetes</taxon>
        <taxon>Saccharomycetales</taxon>
        <taxon>Saccharomycetaceae</taxon>
        <taxon>Maudiozyma</taxon>
    </lineage>
</organism>
<evidence type="ECO:0000256" key="5">
    <source>
        <dbReference type="ARBA" id="ARBA00023128"/>
    </source>
</evidence>
<name>A0AAV5S2W3_MAUHU</name>
<keyword evidence="9" id="KW-1185">Reference proteome</keyword>
<evidence type="ECO:0000313" key="9">
    <source>
        <dbReference type="Proteomes" id="UP001377567"/>
    </source>
</evidence>